<evidence type="ECO:0000313" key="1">
    <source>
        <dbReference type="EMBL" id="KCW71765.1"/>
    </source>
</evidence>
<dbReference type="EMBL" id="KK198757">
    <property type="protein sequence ID" value="KCW71765.1"/>
    <property type="molecule type" value="Genomic_DNA"/>
</dbReference>
<protein>
    <submittedName>
        <fullName evidence="1">Uncharacterized protein</fullName>
    </submittedName>
</protein>
<dbReference type="InParanoid" id="A0A059C1H3"/>
<name>A0A059C1H3_EUCGR</name>
<sequence length="127" mass="14083">MVFQSTLPGSSSIKPEAFLHRHFQPQTIAVCTRFYSLLITSMPRSYPASIGHVAEPRLISWEATVSLKTAKSISNQWAYLPLSQPTTSCLAKSLGNICLLLESCETQVGFPQDLQDHQQLVTDPVHI</sequence>
<dbReference type="Gramene" id="KCW71765">
    <property type="protein sequence ID" value="KCW71765"/>
    <property type="gene ID" value="EUGRSUZ_E00264"/>
</dbReference>
<reference evidence="1" key="1">
    <citation type="submission" date="2013-07" db="EMBL/GenBank/DDBJ databases">
        <title>The genome of Eucalyptus grandis.</title>
        <authorList>
            <person name="Schmutz J."/>
            <person name="Hayes R."/>
            <person name="Myburg A."/>
            <person name="Tuskan G."/>
            <person name="Grattapaglia D."/>
            <person name="Rokhsar D.S."/>
        </authorList>
    </citation>
    <scope>NUCLEOTIDE SEQUENCE</scope>
    <source>
        <tissue evidence="1">Leaf extractions</tissue>
    </source>
</reference>
<proteinExistence type="predicted"/>
<organism evidence="1">
    <name type="scientific">Eucalyptus grandis</name>
    <name type="common">Flooded gum</name>
    <dbReference type="NCBI Taxonomy" id="71139"/>
    <lineage>
        <taxon>Eukaryota</taxon>
        <taxon>Viridiplantae</taxon>
        <taxon>Streptophyta</taxon>
        <taxon>Embryophyta</taxon>
        <taxon>Tracheophyta</taxon>
        <taxon>Spermatophyta</taxon>
        <taxon>Magnoliopsida</taxon>
        <taxon>eudicotyledons</taxon>
        <taxon>Gunneridae</taxon>
        <taxon>Pentapetalae</taxon>
        <taxon>rosids</taxon>
        <taxon>malvids</taxon>
        <taxon>Myrtales</taxon>
        <taxon>Myrtaceae</taxon>
        <taxon>Myrtoideae</taxon>
        <taxon>Eucalypteae</taxon>
        <taxon>Eucalyptus</taxon>
    </lineage>
</organism>
<gene>
    <name evidence="1" type="ORF">EUGRSUZ_E00264</name>
</gene>
<dbReference type="AlphaFoldDB" id="A0A059C1H3"/>
<accession>A0A059C1H3</accession>